<evidence type="ECO:0008006" key="3">
    <source>
        <dbReference type="Google" id="ProtNLM"/>
    </source>
</evidence>
<dbReference type="RefSeq" id="WP_017341514.1">
    <property type="nucleotide sequence ID" value="NZ_CP010945.1"/>
</dbReference>
<organism evidence="1 2">
    <name type="scientific">Pseudomonas fluorescens NCIMB 11764</name>
    <dbReference type="NCBI Taxonomy" id="1221522"/>
    <lineage>
        <taxon>Bacteria</taxon>
        <taxon>Pseudomonadati</taxon>
        <taxon>Pseudomonadota</taxon>
        <taxon>Gammaproteobacteria</taxon>
        <taxon>Pseudomonadales</taxon>
        <taxon>Pseudomonadaceae</taxon>
        <taxon>Pseudomonas</taxon>
    </lineage>
</organism>
<protein>
    <recommendedName>
        <fullName evidence="3">Lipoprotein</fullName>
    </recommendedName>
</protein>
<evidence type="ECO:0000313" key="2">
    <source>
        <dbReference type="Proteomes" id="UP000017175"/>
    </source>
</evidence>
<evidence type="ECO:0000313" key="1">
    <source>
        <dbReference type="EMBL" id="AKV05645.1"/>
    </source>
</evidence>
<dbReference type="eggNOG" id="ENOG50316QV">
    <property type="taxonomic scope" value="Bacteria"/>
</dbReference>
<dbReference type="PROSITE" id="PS51257">
    <property type="entry name" value="PROKAR_LIPOPROTEIN"/>
    <property type="match status" value="1"/>
</dbReference>
<name>A0A0K1QJL9_PSEFL</name>
<sequence>MKMFFILLFFLLSACGDEKDTRSNSMAGTTAVIEIKLSEAMTKVLSESPVEFRKECMPQVNMCWYKISKSAADADLPTVIVNKSLKIEHVTDVKTSIDGDVGGDIENLELMVRGLPDNSQHEENQAFLYSLIKEIKASGWKHYFAPYDPRIPGSQAEKIVNPGDVLGVYVKSHPWLDPDYKMNIDQWLKVDDFYDWNFYSDGNYLTLKAWRRNSDSDPTQRGTYLISLKFMSEREYWVSEFSKESDKTRWTDLLPDLLLKYKKQRDELETKARDAGIDVNSSYKDPSIKALH</sequence>
<gene>
    <name evidence="1" type="ORF">B723_04245</name>
</gene>
<dbReference type="OrthoDB" id="6522056at2"/>
<proteinExistence type="predicted"/>
<reference evidence="1 2" key="1">
    <citation type="journal article" date="2012" name="J. Bacteriol.">
        <title>Draft genome sequence of the cyanide-utilizing bacterium Pseudomonas fluorescens strain NCIMB 11764.</title>
        <authorList>
            <person name="Vilo C.A."/>
            <person name="Benedik M.J."/>
            <person name="Kunz D.A."/>
            <person name="Dong Q."/>
        </authorList>
    </citation>
    <scope>NUCLEOTIDE SEQUENCE [LARGE SCALE GENOMIC DNA]</scope>
    <source>
        <strain evidence="1 2">NCIMB 11764</strain>
    </source>
</reference>
<accession>A0A0K1QJL9</accession>
<dbReference type="EMBL" id="CP010945">
    <property type="protein sequence ID" value="AKV05645.1"/>
    <property type="molecule type" value="Genomic_DNA"/>
</dbReference>
<dbReference type="AlphaFoldDB" id="A0A0K1QJL9"/>
<dbReference type="Proteomes" id="UP000017175">
    <property type="component" value="Chromosome"/>
</dbReference>